<dbReference type="PANTHER" id="PTHR14336">
    <property type="entry name" value="TANDEM PH DOMAIN CONTAINING PROTEIN"/>
    <property type="match status" value="1"/>
</dbReference>
<gene>
    <name evidence="2" type="ORF">M0813_10503</name>
</gene>
<organism evidence="2 3">
    <name type="scientific">Anaeramoeba flamelloides</name>
    <dbReference type="NCBI Taxonomy" id="1746091"/>
    <lineage>
        <taxon>Eukaryota</taxon>
        <taxon>Metamonada</taxon>
        <taxon>Anaeramoebidae</taxon>
        <taxon>Anaeramoeba</taxon>
    </lineage>
</organism>
<sequence>MTNTQEPKKFPKSCIINLPVEGWLKKSGGSKKGLKRRYFKLKEDNIIYYYKSEITNDPCGTINLGEAQAIKEDEIIKLAIHIHTKYRVYDIVADCEEDKYKWLDAIERAIFSGKIFKLENNQSVSKKTKKGSTTKTKTGFMTKRGGSFKSWKKRWFILSGSSLMYYKTKNDKKPLGEIALQGIEIKMLNGGKSSFVIDHTDRRSFFLRCSDDKERKDWVDTIHEVMTDFEGTNQKNLHLEYDAKKVYLVRKMSSLKLKKLKNLISKWKPVKLDYSGFLDHLNQITRTSKETSYLLFYSLDTKKEGLPFKDFIIAMIILSKSEVVDKINTLFDYLSHKESNILCLKQVYKIFIIASIVLGSWKLKHLTFLYKLKMGLNISEEIEDINLKEHFITTNQFLQIVQSELQFLEMFLIWNLKK</sequence>
<dbReference type="InterPro" id="IPR001849">
    <property type="entry name" value="PH_domain"/>
</dbReference>
<reference evidence="2" key="1">
    <citation type="submission" date="2022-08" db="EMBL/GenBank/DDBJ databases">
        <title>Novel sulfate-reducing endosymbionts in the free-living metamonad Anaeramoeba.</title>
        <authorList>
            <person name="Jerlstrom-Hultqvist J."/>
            <person name="Cepicka I."/>
            <person name="Gallot-Lavallee L."/>
            <person name="Salas-Leiva D."/>
            <person name="Curtis B.A."/>
            <person name="Zahonova K."/>
            <person name="Pipaliya S."/>
            <person name="Dacks J."/>
            <person name="Roger A.J."/>
        </authorList>
    </citation>
    <scope>NUCLEOTIDE SEQUENCE</scope>
    <source>
        <strain evidence="2">Schooner1</strain>
    </source>
</reference>
<proteinExistence type="predicted"/>
<keyword evidence="3" id="KW-1185">Reference proteome</keyword>
<accession>A0ABQ8X3K9</accession>
<evidence type="ECO:0000313" key="3">
    <source>
        <dbReference type="Proteomes" id="UP001150062"/>
    </source>
</evidence>
<evidence type="ECO:0000313" key="2">
    <source>
        <dbReference type="EMBL" id="KAJ6226965.1"/>
    </source>
</evidence>
<name>A0ABQ8X3K9_9EUKA</name>
<protein>
    <submittedName>
        <fullName evidence="2">Sesquipedalian</fullName>
    </submittedName>
</protein>
<dbReference type="Pfam" id="PF00169">
    <property type="entry name" value="PH"/>
    <property type="match status" value="2"/>
</dbReference>
<feature type="domain" description="PH" evidence="1">
    <location>
        <begin position="17"/>
        <end position="111"/>
    </location>
</feature>
<dbReference type="PROSITE" id="PS50003">
    <property type="entry name" value="PH_DOMAIN"/>
    <property type="match status" value="2"/>
</dbReference>
<dbReference type="SUPFAM" id="SSF50729">
    <property type="entry name" value="PH domain-like"/>
    <property type="match status" value="2"/>
</dbReference>
<evidence type="ECO:0000259" key="1">
    <source>
        <dbReference type="PROSITE" id="PS50003"/>
    </source>
</evidence>
<dbReference type="InterPro" id="IPR011993">
    <property type="entry name" value="PH-like_dom_sf"/>
</dbReference>
<dbReference type="Proteomes" id="UP001150062">
    <property type="component" value="Unassembled WGS sequence"/>
</dbReference>
<dbReference type="SMART" id="SM00233">
    <property type="entry name" value="PH"/>
    <property type="match status" value="2"/>
</dbReference>
<dbReference type="EMBL" id="JAOAOG010000339">
    <property type="protein sequence ID" value="KAJ6226965.1"/>
    <property type="molecule type" value="Genomic_DNA"/>
</dbReference>
<dbReference type="Gene3D" id="2.30.29.30">
    <property type="entry name" value="Pleckstrin-homology domain (PH domain)/Phosphotyrosine-binding domain (PTB)"/>
    <property type="match status" value="2"/>
</dbReference>
<feature type="domain" description="PH" evidence="1">
    <location>
        <begin position="134"/>
        <end position="227"/>
    </location>
</feature>
<dbReference type="InterPro" id="IPR051707">
    <property type="entry name" value="PI-Interact_SigTrans_Reg"/>
</dbReference>
<dbReference type="PANTHER" id="PTHR14336:SF8">
    <property type="entry name" value="PROTEIN OPY1"/>
    <property type="match status" value="1"/>
</dbReference>
<comment type="caution">
    <text evidence="2">The sequence shown here is derived from an EMBL/GenBank/DDBJ whole genome shotgun (WGS) entry which is preliminary data.</text>
</comment>